<dbReference type="GO" id="GO:0006364">
    <property type="term" value="P:rRNA processing"/>
    <property type="evidence" value="ECO:0007669"/>
    <property type="project" value="InterPro"/>
</dbReference>
<feature type="region of interest" description="Disordered" evidence="5">
    <location>
        <begin position="474"/>
        <end position="495"/>
    </location>
</feature>
<accession>A0AA39FVA1</accession>
<evidence type="ECO:0008006" key="8">
    <source>
        <dbReference type="Google" id="ProtNLM"/>
    </source>
</evidence>
<reference evidence="6" key="1">
    <citation type="journal article" date="2023" name="bioRxiv">
        <title>Scaffold-level genome assemblies of two parasitoid biocontrol wasps reveal the parthenogenesis mechanism and an associated novel virus.</title>
        <authorList>
            <person name="Inwood S."/>
            <person name="Skelly J."/>
            <person name="Guhlin J."/>
            <person name="Harrop T."/>
            <person name="Goldson S."/>
            <person name="Dearden P."/>
        </authorList>
    </citation>
    <scope>NUCLEOTIDE SEQUENCE</scope>
    <source>
        <strain evidence="6">Irish</strain>
        <tissue evidence="6">Whole body</tissue>
    </source>
</reference>
<keyword evidence="3" id="KW-0677">Repeat</keyword>
<evidence type="ECO:0000256" key="1">
    <source>
        <dbReference type="ARBA" id="ARBA00022553"/>
    </source>
</evidence>
<evidence type="ECO:0000313" key="7">
    <source>
        <dbReference type="Proteomes" id="UP001168990"/>
    </source>
</evidence>
<dbReference type="AlphaFoldDB" id="A0AA39FVA1"/>
<dbReference type="Gene3D" id="2.130.10.10">
    <property type="entry name" value="YVTN repeat-like/Quinoprotein amine dehydrogenase"/>
    <property type="match status" value="2"/>
</dbReference>
<feature type="repeat" description="WD" evidence="4">
    <location>
        <begin position="349"/>
        <end position="382"/>
    </location>
</feature>
<sequence length="495" mass="55396">MNVIPCTAWVKRGVAAATPEKVQLTPQELEGIIKQTQAEIENLDTDSDNETNENASLTNTNGESHGTSENDEFNFANYDNEGGDIQCHIGGLAVINPDGKDPYVTVGDSEDEDSEKDDDIIKPDDNLVLFGRVEGDASILEVYVYNEREDSFYCHHDILLPSFPLCIEWLNFDPSDSKPGNLCAIGNMTSVIDVWDLDVVDCLEPAFKLGCKPSKKKNKKRVGHKDAVLDIAWNTNYSHVLASGSVDQTILLWDLENGTPVTKLEQFNEKVQSIQWHPQENQQLLTGCADKCARIFDCRVDDTFKTWEATGEVEKILWNHFDTNYFYLSTNNGNIECIDIRQSKHLWEIVAHEKEITGLSLSLSCPGLLVTSSDDGVIKVWDAIKPEILEPVWEKKTNLGALQCLAPCPDNPFVFVVGGDHKSHNYKVWNLLEVSAVSDRFKDRELIQTKISENSNGNNTNEFSEEMMDVTDDIESMALQTASSNGSHKKKKNSK</sequence>
<name>A0AA39FVA1_9HYME</name>
<dbReference type="SMART" id="SM00320">
    <property type="entry name" value="WD40"/>
    <property type="match status" value="4"/>
</dbReference>
<dbReference type="PROSITE" id="PS50082">
    <property type="entry name" value="WD_REPEATS_2"/>
    <property type="match status" value="2"/>
</dbReference>
<feature type="compositionally biased region" description="Polar residues" evidence="5">
    <location>
        <begin position="52"/>
        <end position="67"/>
    </location>
</feature>
<dbReference type="EMBL" id="JAQQBS010000001">
    <property type="protein sequence ID" value="KAK0176489.1"/>
    <property type="molecule type" value="Genomic_DNA"/>
</dbReference>
<feature type="region of interest" description="Disordered" evidence="5">
    <location>
        <begin position="43"/>
        <end position="68"/>
    </location>
</feature>
<dbReference type="InterPro" id="IPR020472">
    <property type="entry name" value="WD40_PAC1"/>
</dbReference>
<dbReference type="GO" id="GO:0005634">
    <property type="term" value="C:nucleus"/>
    <property type="evidence" value="ECO:0007669"/>
    <property type="project" value="TreeGrafter"/>
</dbReference>
<organism evidence="6 7">
    <name type="scientific">Microctonus aethiopoides</name>
    <dbReference type="NCBI Taxonomy" id="144406"/>
    <lineage>
        <taxon>Eukaryota</taxon>
        <taxon>Metazoa</taxon>
        <taxon>Ecdysozoa</taxon>
        <taxon>Arthropoda</taxon>
        <taxon>Hexapoda</taxon>
        <taxon>Insecta</taxon>
        <taxon>Pterygota</taxon>
        <taxon>Neoptera</taxon>
        <taxon>Endopterygota</taxon>
        <taxon>Hymenoptera</taxon>
        <taxon>Apocrita</taxon>
        <taxon>Ichneumonoidea</taxon>
        <taxon>Braconidae</taxon>
        <taxon>Euphorinae</taxon>
        <taxon>Microctonus</taxon>
    </lineage>
</organism>
<dbReference type="PROSITE" id="PS50294">
    <property type="entry name" value="WD_REPEATS_REGION"/>
    <property type="match status" value="2"/>
</dbReference>
<evidence type="ECO:0000256" key="5">
    <source>
        <dbReference type="SAM" id="MobiDB-lite"/>
    </source>
</evidence>
<dbReference type="PRINTS" id="PR00320">
    <property type="entry name" value="GPROTEINBRPT"/>
</dbReference>
<dbReference type="InterPro" id="IPR036322">
    <property type="entry name" value="WD40_repeat_dom_sf"/>
</dbReference>
<proteinExistence type="predicted"/>
<dbReference type="PANTHER" id="PTHR14091">
    <property type="entry name" value="PERIODIC TRYPTOPHAN PROTEIN 1"/>
    <property type="match status" value="1"/>
</dbReference>
<reference evidence="6" key="2">
    <citation type="submission" date="2023-03" db="EMBL/GenBank/DDBJ databases">
        <authorList>
            <person name="Inwood S.N."/>
            <person name="Skelly J.G."/>
            <person name="Guhlin J."/>
            <person name="Harrop T.W.R."/>
            <person name="Goldson S.G."/>
            <person name="Dearden P.K."/>
        </authorList>
    </citation>
    <scope>NUCLEOTIDE SEQUENCE</scope>
    <source>
        <strain evidence="6">Irish</strain>
        <tissue evidence="6">Whole body</tissue>
    </source>
</reference>
<keyword evidence="7" id="KW-1185">Reference proteome</keyword>
<dbReference type="Pfam" id="PF00400">
    <property type="entry name" value="WD40"/>
    <property type="match status" value="3"/>
</dbReference>
<dbReference type="InterPro" id="IPR044285">
    <property type="entry name" value="PWP1"/>
</dbReference>
<evidence type="ECO:0000256" key="2">
    <source>
        <dbReference type="ARBA" id="ARBA00022574"/>
    </source>
</evidence>
<gene>
    <name evidence="6" type="ORF">PV328_000620</name>
</gene>
<dbReference type="InterPro" id="IPR019775">
    <property type="entry name" value="WD40_repeat_CS"/>
</dbReference>
<feature type="repeat" description="WD" evidence="4">
    <location>
        <begin position="221"/>
        <end position="263"/>
    </location>
</feature>
<keyword evidence="2 4" id="KW-0853">WD repeat</keyword>
<dbReference type="SUPFAM" id="SSF50978">
    <property type="entry name" value="WD40 repeat-like"/>
    <property type="match status" value="1"/>
</dbReference>
<dbReference type="PANTHER" id="PTHR14091:SF0">
    <property type="entry name" value="PERIODIC TRYPTOPHAN PROTEIN 1 HOMOLOG"/>
    <property type="match status" value="1"/>
</dbReference>
<comment type="caution">
    <text evidence="6">The sequence shown here is derived from an EMBL/GenBank/DDBJ whole genome shotgun (WGS) entry which is preliminary data.</text>
</comment>
<evidence type="ECO:0000256" key="3">
    <source>
        <dbReference type="ARBA" id="ARBA00022737"/>
    </source>
</evidence>
<keyword evidence="1" id="KW-0597">Phosphoprotein</keyword>
<evidence type="ECO:0000313" key="6">
    <source>
        <dbReference type="EMBL" id="KAK0176489.1"/>
    </source>
</evidence>
<dbReference type="InterPro" id="IPR001680">
    <property type="entry name" value="WD40_rpt"/>
</dbReference>
<dbReference type="InterPro" id="IPR015943">
    <property type="entry name" value="WD40/YVTN_repeat-like_dom_sf"/>
</dbReference>
<dbReference type="PROSITE" id="PS00678">
    <property type="entry name" value="WD_REPEATS_1"/>
    <property type="match status" value="1"/>
</dbReference>
<evidence type="ECO:0000256" key="4">
    <source>
        <dbReference type="PROSITE-ProRule" id="PRU00221"/>
    </source>
</evidence>
<protein>
    <recommendedName>
        <fullName evidence="8">Periodic tryptophan protein 1</fullName>
    </recommendedName>
</protein>
<dbReference type="Proteomes" id="UP001168990">
    <property type="component" value="Unassembled WGS sequence"/>
</dbReference>